<evidence type="ECO:0000256" key="1">
    <source>
        <dbReference type="SAM" id="Coils"/>
    </source>
</evidence>
<keyword evidence="3" id="KW-1185">Reference proteome</keyword>
<sequence>MQGQHYTMALIDRVYDAGRVIERLLDVNSDLCQEVEELKSRPGPEAVIAAKRRASDLEKEVNRMKAKLKENRARVQTLDDELLTLSQDVKSTRSASWAAEEALKEERLHLPDQAEERLR</sequence>
<name>A0A4S8IZZ8_MUSBA</name>
<evidence type="ECO:0000313" key="3">
    <source>
        <dbReference type="Proteomes" id="UP000317650"/>
    </source>
</evidence>
<reference evidence="2 3" key="1">
    <citation type="journal article" date="2019" name="Nat. Plants">
        <title>Genome sequencing of Musa balbisiana reveals subgenome evolution and function divergence in polyploid bananas.</title>
        <authorList>
            <person name="Yao X."/>
        </authorList>
    </citation>
    <scope>NUCLEOTIDE SEQUENCE [LARGE SCALE GENOMIC DNA]</scope>
    <source>
        <strain evidence="3">cv. DH-PKW</strain>
        <tissue evidence="2">Leaves</tissue>
    </source>
</reference>
<dbReference type="EMBL" id="PYDT01000008">
    <property type="protein sequence ID" value="THU54598.1"/>
    <property type="molecule type" value="Genomic_DNA"/>
</dbReference>
<keyword evidence="1" id="KW-0175">Coiled coil</keyword>
<protein>
    <submittedName>
        <fullName evidence="2">Uncharacterized protein</fullName>
    </submittedName>
</protein>
<gene>
    <name evidence="2" type="ORF">C4D60_Mb10t26800</name>
</gene>
<proteinExistence type="predicted"/>
<dbReference type="AlphaFoldDB" id="A0A4S8IZZ8"/>
<dbReference type="Proteomes" id="UP000317650">
    <property type="component" value="Chromosome 10"/>
</dbReference>
<feature type="coiled-coil region" evidence="1">
    <location>
        <begin position="21"/>
        <end position="81"/>
    </location>
</feature>
<accession>A0A4S8IZZ8</accession>
<organism evidence="2 3">
    <name type="scientific">Musa balbisiana</name>
    <name type="common">Banana</name>
    <dbReference type="NCBI Taxonomy" id="52838"/>
    <lineage>
        <taxon>Eukaryota</taxon>
        <taxon>Viridiplantae</taxon>
        <taxon>Streptophyta</taxon>
        <taxon>Embryophyta</taxon>
        <taxon>Tracheophyta</taxon>
        <taxon>Spermatophyta</taxon>
        <taxon>Magnoliopsida</taxon>
        <taxon>Liliopsida</taxon>
        <taxon>Zingiberales</taxon>
        <taxon>Musaceae</taxon>
        <taxon>Musa</taxon>
    </lineage>
</organism>
<dbReference type="Gene3D" id="1.20.5.1700">
    <property type="match status" value="1"/>
</dbReference>
<comment type="caution">
    <text evidence="2">The sequence shown here is derived from an EMBL/GenBank/DDBJ whole genome shotgun (WGS) entry which is preliminary data.</text>
</comment>
<evidence type="ECO:0000313" key="2">
    <source>
        <dbReference type="EMBL" id="THU54598.1"/>
    </source>
</evidence>